<keyword evidence="5" id="KW-0446">Lipid-binding</keyword>
<dbReference type="PROSITE" id="PS00737">
    <property type="entry name" value="THIOLASE_2"/>
    <property type="match status" value="1"/>
</dbReference>
<dbReference type="PANTHER" id="PTHR42870">
    <property type="entry name" value="ACETYL-COA C-ACETYLTRANSFERASE"/>
    <property type="match status" value="1"/>
</dbReference>
<dbReference type="Pfam" id="PF00108">
    <property type="entry name" value="Thiolase_N"/>
    <property type="match status" value="1"/>
</dbReference>
<keyword evidence="2" id="KW-0813">Transport</keyword>
<keyword evidence="3" id="KW-0808">Transferase</keyword>
<dbReference type="EC" id="2.3.1.176" evidence="1"/>
<dbReference type="RefSeq" id="WP_337309409.1">
    <property type="nucleotide sequence ID" value="NZ_JAEKNS010000037.1"/>
</dbReference>
<evidence type="ECO:0000256" key="2">
    <source>
        <dbReference type="ARBA" id="ARBA00022448"/>
    </source>
</evidence>
<sequence length="380" mass="39595">MTDVQIIGAGMTKFGKLLTRQVDDLGTEAALTAIRDAGVPLKDVQAAWCGHVFAGPVAGQRIMARLGIAGIPVTNVENYCSSGSTALREAAIAVGAGLYDVVLVVGVEKLYGRVSGGILPDDEDLEGALGLVMAAQYAMRFKLHSEKFGTTRAQVAKVSVKNHRNSVHNANSQYRREVTLDEVLASTAIVEPAVNLLDCCPIGDGAAAVIVASAERARQYGGRPVTLRTVALNSGQYQTELADLTFESITAEAGKLAYEASGVGPEDIDVAEVHDCFSMAEVMRVEGLGLCKPGEYGPLIDRGHWNIGGVLPVNPSGGLLSKGHPMGATGVAQVAELVWQLRGDAGIRQVEGARVGLAHCRGGTVYGTDGGSCTVAIVSV</sequence>
<accession>A0A934N919</accession>
<evidence type="ECO:0000256" key="5">
    <source>
        <dbReference type="ARBA" id="ARBA00023121"/>
    </source>
</evidence>
<evidence type="ECO:0000256" key="3">
    <source>
        <dbReference type="ARBA" id="ARBA00022679"/>
    </source>
</evidence>
<feature type="domain" description="Thiolase C-terminal" evidence="8">
    <location>
        <begin position="237"/>
        <end position="365"/>
    </location>
</feature>
<dbReference type="GO" id="GO:0008289">
    <property type="term" value="F:lipid binding"/>
    <property type="evidence" value="ECO:0007669"/>
    <property type="project" value="UniProtKB-KW"/>
</dbReference>
<proteinExistence type="predicted"/>
<name>A0A934N919_9BACT</name>
<evidence type="ECO:0000313" key="10">
    <source>
        <dbReference type="Proteomes" id="UP000606991"/>
    </source>
</evidence>
<keyword evidence="4" id="KW-0445">Lipid transport</keyword>
<dbReference type="EMBL" id="JAEKNS010000037">
    <property type="protein sequence ID" value="MBJ7593797.1"/>
    <property type="molecule type" value="Genomic_DNA"/>
</dbReference>
<comment type="caution">
    <text evidence="9">The sequence shown here is derived from an EMBL/GenBank/DDBJ whole genome shotgun (WGS) entry which is preliminary data.</text>
</comment>
<dbReference type="InterPro" id="IPR055140">
    <property type="entry name" value="Thiolase_C_2"/>
</dbReference>
<dbReference type="PANTHER" id="PTHR42870:SF1">
    <property type="entry name" value="NON-SPECIFIC LIPID-TRANSFER PROTEIN-LIKE 2"/>
    <property type="match status" value="1"/>
</dbReference>
<dbReference type="PIRSF" id="PIRSF000429">
    <property type="entry name" value="Ac-CoA_Ac_transf"/>
    <property type="match status" value="1"/>
</dbReference>
<gene>
    <name evidence="9" type="ORF">JF886_02875</name>
</gene>
<dbReference type="SUPFAM" id="SSF53901">
    <property type="entry name" value="Thiolase-like"/>
    <property type="match status" value="2"/>
</dbReference>
<dbReference type="InterPro" id="IPR020616">
    <property type="entry name" value="Thiolase_N"/>
</dbReference>
<dbReference type="Gene3D" id="3.40.47.10">
    <property type="match status" value="1"/>
</dbReference>
<dbReference type="CDD" id="cd00829">
    <property type="entry name" value="SCP-x_thiolase"/>
    <property type="match status" value="1"/>
</dbReference>
<organism evidence="9 10">
    <name type="scientific">Candidatus Aeolococcus gillhamiae</name>
    <dbReference type="NCBI Taxonomy" id="3127015"/>
    <lineage>
        <taxon>Bacteria</taxon>
        <taxon>Bacillati</taxon>
        <taxon>Candidatus Dormiibacterota</taxon>
        <taxon>Candidatus Dormibacteria</taxon>
        <taxon>Candidatus Aeolococcales</taxon>
        <taxon>Candidatus Aeolococcaceae</taxon>
        <taxon>Candidatus Aeolococcus</taxon>
    </lineage>
</organism>
<dbReference type="Pfam" id="PF22691">
    <property type="entry name" value="Thiolase_C_1"/>
    <property type="match status" value="1"/>
</dbReference>
<evidence type="ECO:0000259" key="8">
    <source>
        <dbReference type="Pfam" id="PF22691"/>
    </source>
</evidence>
<dbReference type="AlphaFoldDB" id="A0A934N919"/>
<evidence type="ECO:0000313" key="9">
    <source>
        <dbReference type="EMBL" id="MBJ7593797.1"/>
    </source>
</evidence>
<evidence type="ECO:0000256" key="4">
    <source>
        <dbReference type="ARBA" id="ARBA00023055"/>
    </source>
</evidence>
<dbReference type="InterPro" id="IPR016039">
    <property type="entry name" value="Thiolase-like"/>
</dbReference>
<evidence type="ECO:0000256" key="1">
    <source>
        <dbReference type="ARBA" id="ARBA00012352"/>
    </source>
</evidence>
<dbReference type="GO" id="GO:0006869">
    <property type="term" value="P:lipid transport"/>
    <property type="evidence" value="ECO:0007669"/>
    <property type="project" value="UniProtKB-KW"/>
</dbReference>
<dbReference type="InterPro" id="IPR020613">
    <property type="entry name" value="Thiolase_CS"/>
</dbReference>
<protein>
    <recommendedName>
        <fullName evidence="1">propanoyl-CoA C-acyltransferase</fullName>
        <ecNumber evidence="1">2.3.1.176</ecNumber>
    </recommendedName>
    <alternativeName>
        <fullName evidence="6">Propanoyl-CoA C-acyltransferase</fullName>
    </alternativeName>
</protein>
<reference evidence="9 10" key="1">
    <citation type="submission" date="2020-10" db="EMBL/GenBank/DDBJ databases">
        <title>Ca. Dormibacterota MAGs.</title>
        <authorList>
            <person name="Montgomery K."/>
        </authorList>
    </citation>
    <scope>NUCLEOTIDE SEQUENCE [LARGE SCALE GENOMIC DNA]</scope>
    <source>
        <strain evidence="9">SC8812_S17_18</strain>
    </source>
</reference>
<dbReference type="GO" id="GO:0016747">
    <property type="term" value="F:acyltransferase activity, transferring groups other than amino-acyl groups"/>
    <property type="evidence" value="ECO:0007669"/>
    <property type="project" value="InterPro"/>
</dbReference>
<evidence type="ECO:0000259" key="7">
    <source>
        <dbReference type="Pfam" id="PF00108"/>
    </source>
</evidence>
<dbReference type="InterPro" id="IPR002155">
    <property type="entry name" value="Thiolase"/>
</dbReference>
<feature type="domain" description="Thiolase N-terminal" evidence="7">
    <location>
        <begin position="4"/>
        <end position="214"/>
    </location>
</feature>
<dbReference type="Proteomes" id="UP000606991">
    <property type="component" value="Unassembled WGS sequence"/>
</dbReference>
<evidence type="ECO:0000256" key="6">
    <source>
        <dbReference type="ARBA" id="ARBA00032316"/>
    </source>
</evidence>